<dbReference type="Proteomes" id="UP000624709">
    <property type="component" value="Unassembled WGS sequence"/>
</dbReference>
<comment type="caution">
    <text evidence="2">The sequence shown here is derived from an EMBL/GenBank/DDBJ whole genome shotgun (WGS) entry which is preliminary data.</text>
</comment>
<feature type="transmembrane region" description="Helical" evidence="1">
    <location>
        <begin position="85"/>
        <end position="103"/>
    </location>
</feature>
<keyword evidence="3" id="KW-1185">Reference proteome</keyword>
<evidence type="ECO:0000256" key="1">
    <source>
        <dbReference type="SAM" id="Phobius"/>
    </source>
</evidence>
<evidence type="ECO:0000313" key="2">
    <source>
        <dbReference type="EMBL" id="GIE67541.1"/>
    </source>
</evidence>
<sequence>MSYGVRFMAILLFGVTLGLATALASTGLPVPAAATLALVIVGAVALAVERKTGRDSPVLGVTFLSFGAIAGIAAMVQAVPQVNGWIIGIGTLIVEIALLIGVMKGYRKLAGQAGSLLRQRLAQQKGWTYAHEAEVPVPGPRTAPRLVAVPNDATSTTGQEVVYGAVNGLNFIVFDRRRPNDRTGHPQTVWLIQLPVALPYLISSYLPYLQQEEGAGEAEPTAALLGQILGLPAVRPGQPQDHTDHPGFGRVLLTPEVRQATTAPDFPRRWWIEGTYLCATSDGETANPKLVAMWVDMLTSFAARFPWPSLTSTPS</sequence>
<evidence type="ECO:0000313" key="3">
    <source>
        <dbReference type="Proteomes" id="UP000624709"/>
    </source>
</evidence>
<organism evidence="2 3">
    <name type="scientific">Actinoplanes palleronii</name>
    <dbReference type="NCBI Taxonomy" id="113570"/>
    <lineage>
        <taxon>Bacteria</taxon>
        <taxon>Bacillati</taxon>
        <taxon>Actinomycetota</taxon>
        <taxon>Actinomycetes</taxon>
        <taxon>Micromonosporales</taxon>
        <taxon>Micromonosporaceae</taxon>
        <taxon>Actinoplanes</taxon>
    </lineage>
</organism>
<dbReference type="EMBL" id="BOMS01000049">
    <property type="protein sequence ID" value="GIE67541.1"/>
    <property type="molecule type" value="Genomic_DNA"/>
</dbReference>
<feature type="transmembrane region" description="Helical" evidence="1">
    <location>
        <begin position="32"/>
        <end position="48"/>
    </location>
</feature>
<reference evidence="2 3" key="1">
    <citation type="submission" date="2021-01" db="EMBL/GenBank/DDBJ databases">
        <title>Whole genome shotgun sequence of Actinoplanes palleronii NBRC 14916.</title>
        <authorList>
            <person name="Komaki H."/>
            <person name="Tamura T."/>
        </authorList>
    </citation>
    <scope>NUCLEOTIDE SEQUENCE [LARGE SCALE GENOMIC DNA]</scope>
    <source>
        <strain evidence="2 3">NBRC 14916</strain>
    </source>
</reference>
<name>A0ABQ4BAY0_9ACTN</name>
<gene>
    <name evidence="2" type="ORF">Apa02nite_036490</name>
</gene>
<accession>A0ABQ4BAY0</accession>
<proteinExistence type="predicted"/>
<feature type="transmembrane region" description="Helical" evidence="1">
    <location>
        <begin position="60"/>
        <end position="79"/>
    </location>
</feature>
<protein>
    <submittedName>
        <fullName evidence="2">Uncharacterized protein</fullName>
    </submittedName>
</protein>
<keyword evidence="1" id="KW-0812">Transmembrane</keyword>
<keyword evidence="1" id="KW-1133">Transmembrane helix</keyword>
<keyword evidence="1" id="KW-0472">Membrane</keyword>